<dbReference type="EMBL" id="AP017312">
    <property type="protein sequence ID" value="BAU27760.1"/>
    <property type="molecule type" value="Genomic_DNA"/>
</dbReference>
<reference evidence="1 2" key="1">
    <citation type="submission" date="2015-12" db="EMBL/GenBank/DDBJ databases">
        <title>Genome sequence of Aneurinibacillus soli.</title>
        <authorList>
            <person name="Lee J.S."/>
            <person name="Lee K.C."/>
            <person name="Kim K.K."/>
            <person name="Lee B.W."/>
        </authorList>
    </citation>
    <scope>NUCLEOTIDE SEQUENCE [LARGE SCALE GENOMIC DNA]</scope>
    <source>
        <strain evidence="1 2">CB4</strain>
    </source>
</reference>
<organism evidence="1 2">
    <name type="scientific">Aneurinibacillus soli</name>
    <dbReference type="NCBI Taxonomy" id="1500254"/>
    <lineage>
        <taxon>Bacteria</taxon>
        <taxon>Bacillati</taxon>
        <taxon>Bacillota</taxon>
        <taxon>Bacilli</taxon>
        <taxon>Bacillales</taxon>
        <taxon>Paenibacillaceae</taxon>
        <taxon>Aneurinibacillus group</taxon>
        <taxon>Aneurinibacillus</taxon>
    </lineage>
</organism>
<keyword evidence="2" id="KW-1185">Reference proteome</keyword>
<accession>A0A0U5B0I5</accession>
<evidence type="ECO:0000313" key="1">
    <source>
        <dbReference type="EMBL" id="BAU27760.1"/>
    </source>
</evidence>
<sequence>MVVTSGYTIKSLTALTTKQNEAYNMDRWFVGYCLSLCLSYY</sequence>
<proteinExistence type="predicted"/>
<gene>
    <name evidence="1" type="ORF">CB4_01934</name>
</gene>
<dbReference type="Proteomes" id="UP000217696">
    <property type="component" value="Chromosome"/>
</dbReference>
<name>A0A0U5B0I5_9BACL</name>
<dbReference type="KEGG" id="asoc:CB4_01934"/>
<protein>
    <submittedName>
        <fullName evidence="1">Uncharacterized protein</fullName>
    </submittedName>
</protein>
<dbReference type="AlphaFoldDB" id="A0A0U5B0I5"/>
<evidence type="ECO:0000313" key="2">
    <source>
        <dbReference type="Proteomes" id="UP000217696"/>
    </source>
</evidence>